<feature type="domain" description="Peptidase M14" evidence="3">
    <location>
        <begin position="104"/>
        <end position="386"/>
    </location>
</feature>
<dbReference type="SMART" id="SM00631">
    <property type="entry name" value="Zn_pept"/>
    <property type="match status" value="1"/>
</dbReference>
<dbReference type="GO" id="GO:0006518">
    <property type="term" value="P:peptide metabolic process"/>
    <property type="evidence" value="ECO:0007669"/>
    <property type="project" value="TreeGrafter"/>
</dbReference>
<comment type="similarity">
    <text evidence="2">Belongs to the peptidase M14 family.</text>
</comment>
<evidence type="ECO:0000256" key="1">
    <source>
        <dbReference type="ARBA" id="ARBA00023180"/>
    </source>
</evidence>
<dbReference type="GO" id="GO:0004181">
    <property type="term" value="F:metallocarboxypeptidase activity"/>
    <property type="evidence" value="ECO:0007669"/>
    <property type="project" value="InterPro"/>
</dbReference>
<name>A0A7D3XU19_9BACT</name>
<dbReference type="GO" id="GO:0005615">
    <property type="term" value="C:extracellular space"/>
    <property type="evidence" value="ECO:0007669"/>
    <property type="project" value="TreeGrafter"/>
</dbReference>
<dbReference type="NCBIfam" id="TIGR04183">
    <property type="entry name" value="Por_Secre_tail"/>
    <property type="match status" value="1"/>
</dbReference>
<dbReference type="Pfam" id="PF00246">
    <property type="entry name" value="Peptidase_M14"/>
    <property type="match status" value="1"/>
</dbReference>
<dbReference type="Pfam" id="PF13620">
    <property type="entry name" value="CarboxypepD_reg"/>
    <property type="match status" value="1"/>
</dbReference>
<keyword evidence="5" id="KW-1185">Reference proteome</keyword>
<organism evidence="4 5">
    <name type="scientific">Tenuifilum thalassicum</name>
    <dbReference type="NCBI Taxonomy" id="2590900"/>
    <lineage>
        <taxon>Bacteria</taxon>
        <taxon>Pseudomonadati</taxon>
        <taxon>Bacteroidota</taxon>
        <taxon>Bacteroidia</taxon>
        <taxon>Bacteroidales</taxon>
        <taxon>Tenuifilaceae</taxon>
        <taxon>Tenuifilum</taxon>
    </lineage>
</organism>
<keyword evidence="1" id="KW-0325">Glycoprotein</keyword>
<reference evidence="4 5" key="1">
    <citation type="submission" date="2019-07" db="EMBL/GenBank/DDBJ databases">
        <title>Thalassofilum flectens gen. nov., sp. nov., a novel moderate thermophilic anaerobe from a shallow sea hot spring in Kunashir Island (Russia), representing a new family in the order Bacteroidales, and proposal of Thalassofilacea fam. nov.</title>
        <authorList>
            <person name="Kochetkova T.V."/>
            <person name="Podosokorskaya O.A."/>
            <person name="Novikov A."/>
            <person name="Elcheninov A.G."/>
            <person name="Toshchakov S.V."/>
            <person name="Kublanov I.V."/>
        </authorList>
    </citation>
    <scope>NUCLEOTIDE SEQUENCE [LARGE SCALE GENOMIC DNA]</scope>
    <source>
        <strain evidence="4 5">38-H</strain>
    </source>
</reference>
<evidence type="ECO:0000256" key="2">
    <source>
        <dbReference type="PROSITE-ProRule" id="PRU01379"/>
    </source>
</evidence>
<dbReference type="Gene3D" id="2.60.40.1120">
    <property type="entry name" value="Carboxypeptidase-like, regulatory domain"/>
    <property type="match status" value="1"/>
</dbReference>
<dbReference type="SUPFAM" id="SSF53187">
    <property type="entry name" value="Zn-dependent exopeptidases"/>
    <property type="match status" value="1"/>
</dbReference>
<dbReference type="InterPro" id="IPR050753">
    <property type="entry name" value="Peptidase_M14_domain"/>
</dbReference>
<dbReference type="Gene3D" id="3.40.630.10">
    <property type="entry name" value="Zn peptidases"/>
    <property type="match status" value="1"/>
</dbReference>
<protein>
    <submittedName>
        <fullName evidence="4">T9SS type A sorting domain-containing protein</fullName>
    </submittedName>
</protein>
<dbReference type="EMBL" id="CP041345">
    <property type="protein sequence ID" value="QKG79271.1"/>
    <property type="molecule type" value="Genomic_DNA"/>
</dbReference>
<dbReference type="PANTHER" id="PTHR11532">
    <property type="entry name" value="PROTEASE M14 CARBOXYPEPTIDASE"/>
    <property type="match status" value="1"/>
</dbReference>
<dbReference type="PANTHER" id="PTHR11532:SF57">
    <property type="entry name" value="CARBOXYPEPTIDASE D, B"/>
    <property type="match status" value="1"/>
</dbReference>
<evidence type="ECO:0000313" key="5">
    <source>
        <dbReference type="Proteomes" id="UP000500961"/>
    </source>
</evidence>
<evidence type="ECO:0000259" key="3">
    <source>
        <dbReference type="PROSITE" id="PS52035"/>
    </source>
</evidence>
<proteinExistence type="inferred from homology"/>
<dbReference type="GO" id="GO:0008270">
    <property type="term" value="F:zinc ion binding"/>
    <property type="evidence" value="ECO:0007669"/>
    <property type="project" value="InterPro"/>
</dbReference>
<dbReference type="SUPFAM" id="SSF49464">
    <property type="entry name" value="Carboxypeptidase regulatory domain-like"/>
    <property type="match status" value="1"/>
</dbReference>
<gene>
    <name evidence="4" type="ORF">FHG85_03000</name>
</gene>
<dbReference type="InterPro" id="IPR008969">
    <property type="entry name" value="CarboxyPept-like_regulatory"/>
</dbReference>
<dbReference type="AlphaFoldDB" id="A0A7D3XU19"/>
<dbReference type="Gene3D" id="2.60.120.260">
    <property type="entry name" value="Galactose-binding domain-like"/>
    <property type="match status" value="1"/>
</dbReference>
<dbReference type="PROSITE" id="PS52035">
    <property type="entry name" value="PEPTIDASE_M14"/>
    <property type="match status" value="1"/>
</dbReference>
<evidence type="ECO:0000313" key="4">
    <source>
        <dbReference type="EMBL" id="QKG79271.1"/>
    </source>
</evidence>
<dbReference type="KEGG" id="ttz:FHG85_03000"/>
<dbReference type="PRINTS" id="PR00765">
    <property type="entry name" value="CRBOXYPTASEA"/>
</dbReference>
<dbReference type="InterPro" id="IPR026444">
    <property type="entry name" value="Secre_tail"/>
</dbReference>
<dbReference type="GO" id="GO:0016485">
    <property type="term" value="P:protein processing"/>
    <property type="evidence" value="ECO:0007669"/>
    <property type="project" value="TreeGrafter"/>
</dbReference>
<feature type="active site" description="Proton donor/acceptor" evidence="2">
    <location>
        <position position="356"/>
    </location>
</feature>
<dbReference type="Proteomes" id="UP000500961">
    <property type="component" value="Chromosome"/>
</dbReference>
<sequence length="855" mass="95395">MIYKKIIFTILSAIAIAITGNSQDIENYIRLIEPNRDKVNTTITQTVSIDNIKGDTIYAYANQKELDALIKLGYKFEKLPHPSTLAAKSLTMATTVAEMASWDRYPTYEVYRAMMKKFETDYPNLCKLDSIGTTVQGRKLYVLKISDNVGTEEAEPEVFYTSTMHGDETTGYILLLRLADYLLSNYNTIPLAKELVDNLQIYINPNANPDGTYYGGNFTVTSARRYNANSVDINRNFPDLRAGNHPDNYQWQPETQAMMDFAAQHHFVLSANFHGGIEVVNYPWDTWTSSQQTHADNDWFVSVSRAYADSAQANSPSGYMTGLNNGITNGGDWYVVAGGRQDYMNFFHRCREITIELSNTKLLASESLPAHWVYNRSALLHLLQNALYGFGGTVKNTSNQPLDAEIIVLNHDKLNSSVKTIPTTGNYYRLIEPGTYDVMAVANGYKPKVITDVVVNQNSFTELNFTLEDAGTLVSDESFENAIPERMSFYGGNWNRSSETANSGTYCLKSASIGNSQSTAASLTFNVLNKGEFSFYFKVSSEESYDIFKLYIDNKLQNLWSGEIDWTRYVTILEQGTHTIKWEYVKDDGTASGSDCVYVDDITLPDISGNVTITPTINSSTFENIKVVLGTNEATTQSNGTASFSNIPLDNNVELKIYSEDNLLGSGQLELKWQQVNYSANFDAYFNATFEVKSNENSVQDATISFNNEQKQTDQNGMATFTNVPFGLNHPYSISKDGYNSASGELRVASDSTFKIIIYPTSIPINQGNNRISIFPNPVENSFSITLNNLKGNVSISLVDITGKTVASLFKGKVLEESLEIKVHREVMSIKPGIYLLVAKNETQTLTSKIVFAKQ</sequence>
<dbReference type="RefSeq" id="WP_173072872.1">
    <property type="nucleotide sequence ID" value="NZ_CP041345.1"/>
</dbReference>
<dbReference type="CDD" id="cd18173">
    <property type="entry name" value="M14_CP_bacteria"/>
    <property type="match status" value="1"/>
</dbReference>
<dbReference type="InterPro" id="IPR000834">
    <property type="entry name" value="Peptidase_M14"/>
</dbReference>
<accession>A0A7D3XU19</accession>
<dbReference type="Pfam" id="PF18962">
    <property type="entry name" value="Por_Secre_tail"/>
    <property type="match status" value="1"/>
</dbReference>